<dbReference type="KEGG" id="anr:Ana3638_11445"/>
<reference evidence="4 5" key="1">
    <citation type="submission" date="2020-01" db="EMBL/GenBank/DDBJ databases">
        <title>Genome analysis of Anaerocolumna sp. CBA3638.</title>
        <authorList>
            <person name="Kim J."/>
            <person name="Roh S.W."/>
        </authorList>
    </citation>
    <scope>NUCLEOTIDE SEQUENCE [LARGE SCALE GENOMIC DNA]</scope>
    <source>
        <strain evidence="4 5">CBA3638</strain>
    </source>
</reference>
<dbReference type="InterPro" id="IPR037171">
    <property type="entry name" value="NagB/RpiA_transferase-like"/>
</dbReference>
<dbReference type="Pfam" id="PF00455">
    <property type="entry name" value="DeoRC"/>
    <property type="match status" value="1"/>
</dbReference>
<dbReference type="SUPFAM" id="SSF100950">
    <property type="entry name" value="NagB/RpiA/CoA transferase-like"/>
    <property type="match status" value="1"/>
</dbReference>
<dbReference type="PANTHER" id="PTHR30363">
    <property type="entry name" value="HTH-TYPE TRANSCRIPTIONAL REGULATOR SRLR-RELATED"/>
    <property type="match status" value="1"/>
</dbReference>
<dbReference type="InterPro" id="IPR001034">
    <property type="entry name" value="DeoR_HTH"/>
</dbReference>
<name>A0A6P1TJM7_9FIRM</name>
<dbReference type="EMBL" id="CP048000">
    <property type="protein sequence ID" value="QHQ61314.1"/>
    <property type="molecule type" value="Genomic_DNA"/>
</dbReference>
<dbReference type="SMART" id="SM00420">
    <property type="entry name" value="HTH_DEOR"/>
    <property type="match status" value="1"/>
</dbReference>
<gene>
    <name evidence="4" type="ORF">Ana3638_11445</name>
</gene>
<organism evidence="4 5">
    <name type="scientific">Anaerocolumna sedimenticola</name>
    <dbReference type="NCBI Taxonomy" id="2696063"/>
    <lineage>
        <taxon>Bacteria</taxon>
        <taxon>Bacillati</taxon>
        <taxon>Bacillota</taxon>
        <taxon>Clostridia</taxon>
        <taxon>Lachnospirales</taxon>
        <taxon>Lachnospiraceae</taxon>
        <taxon>Anaerocolumna</taxon>
    </lineage>
</organism>
<keyword evidence="2" id="KW-0804">Transcription</keyword>
<evidence type="ECO:0000259" key="3">
    <source>
        <dbReference type="PROSITE" id="PS51000"/>
    </source>
</evidence>
<dbReference type="PROSITE" id="PS51000">
    <property type="entry name" value="HTH_DEOR_2"/>
    <property type="match status" value="1"/>
</dbReference>
<evidence type="ECO:0000313" key="5">
    <source>
        <dbReference type="Proteomes" id="UP000464314"/>
    </source>
</evidence>
<dbReference type="InterPro" id="IPR036390">
    <property type="entry name" value="WH_DNA-bd_sf"/>
</dbReference>
<dbReference type="InterPro" id="IPR014036">
    <property type="entry name" value="DeoR-like_C"/>
</dbReference>
<dbReference type="PANTHER" id="PTHR30363:SF44">
    <property type="entry name" value="AGA OPERON TRANSCRIPTIONAL REPRESSOR-RELATED"/>
    <property type="match status" value="1"/>
</dbReference>
<evidence type="ECO:0000256" key="2">
    <source>
        <dbReference type="ARBA" id="ARBA00023163"/>
    </source>
</evidence>
<evidence type="ECO:0000256" key="1">
    <source>
        <dbReference type="ARBA" id="ARBA00023015"/>
    </source>
</evidence>
<accession>A0A6P1TJM7</accession>
<dbReference type="SMART" id="SM01134">
    <property type="entry name" value="DeoRC"/>
    <property type="match status" value="1"/>
</dbReference>
<dbReference type="GO" id="GO:0003700">
    <property type="term" value="F:DNA-binding transcription factor activity"/>
    <property type="evidence" value="ECO:0007669"/>
    <property type="project" value="InterPro"/>
</dbReference>
<dbReference type="Pfam" id="PF08220">
    <property type="entry name" value="HTH_DeoR"/>
    <property type="match status" value="1"/>
</dbReference>
<keyword evidence="5" id="KW-1185">Reference proteome</keyword>
<sequence length="253" mass="28567">MFTEERLDAILQCLRQDGKVRVKNLSEQFQVTEDCIRKDLKVLENAGKLKRTYGGAILSQDYPLERDVIDRRTYNEDKKIIIAKKAAELIKDHETIFLDISTTNIKLAEILVEARKRLVVVSNMIDILQILAKSSTITPIGTGGTMYRTVNGFMGAATIEVIKQYSFDRAFIGSCGVDMVDLSITTLGVEDGLTKKAALQSSRHKYIVMERDKFYFNDSYKFAHFDDINGIITDENPDQSTMNLLDSAGITLY</sequence>
<dbReference type="InterPro" id="IPR036388">
    <property type="entry name" value="WH-like_DNA-bd_sf"/>
</dbReference>
<proteinExistence type="predicted"/>
<dbReference type="SUPFAM" id="SSF46785">
    <property type="entry name" value="Winged helix' DNA-binding domain"/>
    <property type="match status" value="1"/>
</dbReference>
<keyword evidence="1" id="KW-0805">Transcription regulation</keyword>
<dbReference type="RefSeq" id="WP_161838139.1">
    <property type="nucleotide sequence ID" value="NZ_CP048000.1"/>
</dbReference>
<dbReference type="InterPro" id="IPR050313">
    <property type="entry name" value="Carb_Metab_HTH_regulators"/>
</dbReference>
<dbReference type="Proteomes" id="UP000464314">
    <property type="component" value="Chromosome"/>
</dbReference>
<feature type="domain" description="HTH deoR-type" evidence="3">
    <location>
        <begin position="3"/>
        <end position="58"/>
    </location>
</feature>
<dbReference type="Gene3D" id="1.10.10.10">
    <property type="entry name" value="Winged helix-like DNA-binding domain superfamily/Winged helix DNA-binding domain"/>
    <property type="match status" value="1"/>
</dbReference>
<dbReference type="AlphaFoldDB" id="A0A6P1TJM7"/>
<dbReference type="PRINTS" id="PR00037">
    <property type="entry name" value="HTHLACR"/>
</dbReference>
<protein>
    <submittedName>
        <fullName evidence="4">DeoR family transcriptional regulator</fullName>
    </submittedName>
</protein>
<evidence type="ECO:0000313" key="4">
    <source>
        <dbReference type="EMBL" id="QHQ61314.1"/>
    </source>
</evidence>